<feature type="transmembrane region" description="Helical" evidence="1">
    <location>
        <begin position="37"/>
        <end position="56"/>
    </location>
</feature>
<feature type="transmembrane region" description="Helical" evidence="1">
    <location>
        <begin position="177"/>
        <end position="195"/>
    </location>
</feature>
<dbReference type="AlphaFoldDB" id="A0A6J7FIB2"/>
<dbReference type="EMBL" id="CAFBML010000006">
    <property type="protein sequence ID" value="CAB4895121.1"/>
    <property type="molecule type" value="Genomic_DNA"/>
</dbReference>
<keyword evidence="1" id="KW-1133">Transmembrane helix</keyword>
<evidence type="ECO:0000313" key="3">
    <source>
        <dbReference type="EMBL" id="CAB4895121.1"/>
    </source>
</evidence>
<organism evidence="3">
    <name type="scientific">freshwater metagenome</name>
    <dbReference type="NCBI Taxonomy" id="449393"/>
    <lineage>
        <taxon>unclassified sequences</taxon>
        <taxon>metagenomes</taxon>
        <taxon>ecological metagenomes</taxon>
    </lineage>
</organism>
<sequence>MDSKLLRSRSGQVMAVLAIVFSAIGVVALSTEPLPLLVTKIWIYIWFGYCAWLVFWNPSVRVSDSEVVVDNIFRTSRLNWSAIRRIDTKYSLSLETERGVFRAWAAPAPSRYAGFMANRSEAEHLPESSFIGEGLVRPGDLTTSDSGVAAYVIRQNWERFRDLNQLDKKAEIESRLVPSRIVVFVVLSVAAAVGFTF</sequence>
<evidence type="ECO:0000259" key="2">
    <source>
        <dbReference type="Pfam" id="PF10756"/>
    </source>
</evidence>
<gene>
    <name evidence="3" type="ORF">UFOPK3592_00143</name>
</gene>
<dbReference type="Pfam" id="PF10756">
    <property type="entry name" value="bPH_6"/>
    <property type="match status" value="1"/>
</dbReference>
<feature type="domain" description="Low molecular weight protein antigen 6 PH" evidence="2">
    <location>
        <begin position="58"/>
        <end position="94"/>
    </location>
</feature>
<protein>
    <submittedName>
        <fullName evidence="3">Unannotated protein</fullName>
    </submittedName>
</protein>
<proteinExistence type="predicted"/>
<accession>A0A6J7FIB2</accession>
<reference evidence="3" key="1">
    <citation type="submission" date="2020-05" db="EMBL/GenBank/DDBJ databases">
        <authorList>
            <person name="Chiriac C."/>
            <person name="Salcher M."/>
            <person name="Ghai R."/>
            <person name="Kavagutti S V."/>
        </authorList>
    </citation>
    <scope>NUCLEOTIDE SEQUENCE</scope>
</reference>
<name>A0A6J7FIB2_9ZZZZ</name>
<evidence type="ECO:0000256" key="1">
    <source>
        <dbReference type="SAM" id="Phobius"/>
    </source>
</evidence>
<feature type="transmembrane region" description="Helical" evidence="1">
    <location>
        <begin position="12"/>
        <end position="31"/>
    </location>
</feature>
<keyword evidence="1" id="KW-0472">Membrane</keyword>
<keyword evidence="1" id="KW-0812">Transmembrane</keyword>
<dbReference type="InterPro" id="IPR019692">
    <property type="entry name" value="CFP-6_PH"/>
</dbReference>